<keyword evidence="2" id="KW-1185">Reference proteome</keyword>
<accession>A0ABQ9EC54</accession>
<protein>
    <recommendedName>
        <fullName evidence="3">Egg coat matrix protein</fullName>
    </recommendedName>
</protein>
<evidence type="ECO:0000313" key="1">
    <source>
        <dbReference type="EMBL" id="KAJ8301472.1"/>
    </source>
</evidence>
<dbReference type="Proteomes" id="UP001217089">
    <property type="component" value="Unassembled WGS sequence"/>
</dbReference>
<organism evidence="1 2">
    <name type="scientific">Tegillarca granosa</name>
    <name type="common">Malaysian cockle</name>
    <name type="synonym">Anadara granosa</name>
    <dbReference type="NCBI Taxonomy" id="220873"/>
    <lineage>
        <taxon>Eukaryota</taxon>
        <taxon>Metazoa</taxon>
        <taxon>Spiralia</taxon>
        <taxon>Lophotrochozoa</taxon>
        <taxon>Mollusca</taxon>
        <taxon>Bivalvia</taxon>
        <taxon>Autobranchia</taxon>
        <taxon>Pteriomorphia</taxon>
        <taxon>Arcoida</taxon>
        <taxon>Arcoidea</taxon>
        <taxon>Arcidae</taxon>
        <taxon>Tegillarca</taxon>
    </lineage>
</organism>
<gene>
    <name evidence="1" type="ORF">KUTeg_020459</name>
</gene>
<evidence type="ECO:0008006" key="3">
    <source>
        <dbReference type="Google" id="ProtNLM"/>
    </source>
</evidence>
<name>A0ABQ9EC54_TEGGR</name>
<proteinExistence type="predicted"/>
<sequence>MNENTKTSVNYTFHLYHKCQKNCVTVGSIFEFFVDVSTERDTNPGPAVFEFPVPANLNDTNFSVCNYEIINIGKNVICVNSAAAIADSNLTTLADGTYSRVRMSISPLCNVYLVDDENADNFTIRVTVKINMNDTTTEDGLFEWFGFGGKYSTTQIWVAQYKILVKGPTYYPDLALLEGIAINSVDAANISWPGKNEIQISYDGEVYTTAQFIWPTPTSNGSHDIYMISNQYLVSYLRMIISQCDSGCFVEHEFISKTLEGYLEIFNDQTGNYKRQFAMALDNNLDSCFSLPLQGTIPPVYWARFNTTLLQVTPQSFNFTITGEGISCNPSAWYQGSSVWCIVTFVSYPKSPSVGKFHGDLQFCTNTQSGTSDGKSTCVYECYCPDEGQCSEIYIFMANAEERETSPWTLCEMSAMLI</sequence>
<dbReference type="EMBL" id="JARBDR010000918">
    <property type="protein sequence ID" value="KAJ8301472.1"/>
    <property type="molecule type" value="Genomic_DNA"/>
</dbReference>
<evidence type="ECO:0000313" key="2">
    <source>
        <dbReference type="Proteomes" id="UP001217089"/>
    </source>
</evidence>
<reference evidence="1 2" key="1">
    <citation type="submission" date="2022-12" db="EMBL/GenBank/DDBJ databases">
        <title>Chromosome-level genome of Tegillarca granosa.</title>
        <authorList>
            <person name="Kim J."/>
        </authorList>
    </citation>
    <scope>NUCLEOTIDE SEQUENCE [LARGE SCALE GENOMIC DNA]</scope>
    <source>
        <strain evidence="1">Teg-2019</strain>
        <tissue evidence="1">Adductor muscle</tissue>
    </source>
</reference>
<comment type="caution">
    <text evidence="1">The sequence shown here is derived from an EMBL/GenBank/DDBJ whole genome shotgun (WGS) entry which is preliminary data.</text>
</comment>